<reference evidence="3 4" key="1">
    <citation type="submission" date="2020-03" db="EMBL/GenBank/DDBJ databases">
        <title>Complete genome sequence of Shewanella sp.</title>
        <authorList>
            <person name="Kim Y.-S."/>
            <person name="Kim S.-J."/>
            <person name="Jung H.-K."/>
            <person name="Kim K.-H."/>
        </authorList>
    </citation>
    <scope>NUCLEOTIDE SEQUENCE [LARGE SCALE GENOMIC DNA]</scope>
    <source>
        <strain evidence="3 4">PN3F2</strain>
    </source>
</reference>
<feature type="domain" description="Fibronectin type-III" evidence="2">
    <location>
        <begin position="583"/>
        <end position="672"/>
    </location>
</feature>
<feature type="region of interest" description="Disordered" evidence="1">
    <location>
        <begin position="1002"/>
        <end position="1037"/>
    </location>
</feature>
<feature type="compositionally biased region" description="Polar residues" evidence="1">
    <location>
        <begin position="1016"/>
        <end position="1037"/>
    </location>
</feature>
<name>A0A6G9QLS2_9GAMM</name>
<feature type="domain" description="Fibronectin type-III" evidence="2">
    <location>
        <begin position="1967"/>
        <end position="2056"/>
    </location>
</feature>
<feature type="domain" description="Fibronectin type-III" evidence="2">
    <location>
        <begin position="929"/>
        <end position="1018"/>
    </location>
</feature>
<feature type="compositionally biased region" description="Low complexity" evidence="1">
    <location>
        <begin position="1521"/>
        <end position="1534"/>
    </location>
</feature>
<dbReference type="NCBIfam" id="NF012211">
    <property type="entry name" value="tand_rpt_95"/>
    <property type="match status" value="3"/>
</dbReference>
<dbReference type="InterPro" id="IPR003961">
    <property type="entry name" value="FN3_dom"/>
</dbReference>
<dbReference type="SUPFAM" id="SSF49313">
    <property type="entry name" value="Cadherin-like"/>
    <property type="match status" value="1"/>
</dbReference>
<protein>
    <submittedName>
        <fullName evidence="3">Tandem-95 repeat protein</fullName>
    </submittedName>
</protein>
<feature type="compositionally biased region" description="Low complexity" evidence="1">
    <location>
        <begin position="1175"/>
        <end position="1188"/>
    </location>
</feature>
<dbReference type="GO" id="GO:0016020">
    <property type="term" value="C:membrane"/>
    <property type="evidence" value="ECO:0007669"/>
    <property type="project" value="InterPro"/>
</dbReference>
<feature type="compositionally biased region" description="Polar residues" evidence="1">
    <location>
        <begin position="1535"/>
        <end position="1555"/>
    </location>
</feature>
<feature type="region of interest" description="Disordered" evidence="1">
    <location>
        <begin position="2213"/>
        <end position="2248"/>
    </location>
</feature>
<feature type="region of interest" description="Disordered" evidence="1">
    <location>
        <begin position="1348"/>
        <end position="1383"/>
    </location>
</feature>
<feature type="domain" description="Fibronectin type-III" evidence="2">
    <location>
        <begin position="1448"/>
        <end position="1537"/>
    </location>
</feature>
<feature type="compositionally biased region" description="Polar residues" evidence="1">
    <location>
        <begin position="2054"/>
        <end position="2075"/>
    </location>
</feature>
<dbReference type="Pfam" id="PF17963">
    <property type="entry name" value="Big_9"/>
    <property type="match status" value="4"/>
</dbReference>
<feature type="compositionally biased region" description="Polar residues" evidence="1">
    <location>
        <begin position="1360"/>
        <end position="1383"/>
    </location>
</feature>
<feature type="region of interest" description="Disordered" evidence="1">
    <location>
        <begin position="2040"/>
        <end position="2075"/>
    </location>
</feature>
<feature type="domain" description="Fibronectin type-III" evidence="2">
    <location>
        <begin position="2140"/>
        <end position="2229"/>
    </location>
</feature>
<dbReference type="SUPFAM" id="SSF49373">
    <property type="entry name" value="Invasin/intimin cell-adhesion fragments"/>
    <property type="match status" value="3"/>
</dbReference>
<feature type="compositionally biased region" description="Polar residues" evidence="1">
    <location>
        <begin position="670"/>
        <end position="691"/>
    </location>
</feature>
<feature type="region of interest" description="Disordered" evidence="1">
    <location>
        <begin position="1694"/>
        <end position="1729"/>
    </location>
</feature>
<feature type="compositionally biased region" description="Low complexity" evidence="1">
    <location>
        <begin position="1002"/>
        <end position="1015"/>
    </location>
</feature>
<sequence>MIITPPQLLSFLHKIFCVVLILCGLLISSPAISAIVTIDLSTLGITTQNNRINKNAFDEGIDSRMYEKEGFLIFGDENNDGFPEVPHDEESVDRNIIYISPEQLGIGTPYGGVYYQADGVFFGTGVRFIVKKADGQEFDFQSVIVTELGGDTTSLFVEGFRDGVSVATQSIPFSINEQKVVALDNGFDDVDEVRFYSVIAFKYGEQFLFDKFVFEVASAGIPSITSATYDADTGLLSVTAENITSGDDIDVSNLTLTGNNGGLYALTSADVKASSATAFTVILNAEDKLAINGLLNKNGTSSTNATTYNLAAAANWNSTASAPEDLTGNGITVSNIAAPTITSAAYDSSTHTLTVTGTNFVSVLGANNDIDVSQLTMTGEGGFTYTLTSPDVEVLSQTSFSVPLNATDYDIIETIFNKNGSSSTSGTTYNLAAADDWNSDVTGADIEDLTNTLTVSNVPSPAISSATYDAISGVLVVSGTGLLKYAGGMNDINVAKFTISGDSSSYTLTSPDVEITSGTSFSITLNATDKSALISRLNQNGTSSVGATTYNFAAAEDWNLGADPSLSIEDVTGNPITVSNIVAPSAPTIGIATAGDAQASVTFTASASNGGSAITGYTVTASFGDITATGTSSPITVTGLTNGTTYSFSVTATNAAGTSSSSSASNEVTPQGSQTISFNHPGSQDFGTSPTLSATASSGLIPVFTSSTPSVCTITSGGAVTFVATGTCTINANQSGNAAYAAASEVTQSFAVNGVKPDAPTIGTATAGDGEATVTFSAPSNNGGASISSYTVTSNPGGLTATGTGSPLTVTGLTNGTTYTFSVTATNAAGESDSSSASNSVTPQGSQTISFNHPGSQDFGTSPTLSATASSGLIPVFTSTTTGVCTITSGGALTFVATGTCTINANQAGNAAYAAAPEVTQSFAVNGVAASAPTIGTATAGDGEATVTFSAPSNNGGASISSYTVTSNPGGLTATGTGSPLTVTGLTNGTTYTFSVTATNAAGTSSSSSASNEVTPQGSQTISFNHPGSQDFGTSPTLSATASSGLIPVFTSSTPSVCTITSGGAVTFVATGTCTINANQSGNAAYAAAPEVTQSFAVNGVKPDAPTIGTATAGDGEATVTFSAPSNNGGASISSYTVTSNPGGLTATGTGSPLTVTGLTNGTTYTFSVTATNAAGTSSSSSASNEVTPQGSQTISFNHPGSQDFGTSPTLSATASSGLIPVFTSSTPSVCTITSGGAVTFVATGTCTINANQSGNAAYAAAPEVTQSFAVNGVAASAPTIGTATAGDGEATVTFSAPSNNGGASISSYTVTSNPGGLTATGTGSPLTVTGLTNGTTYTFSVTATNAAGESDSSSASNSVTPQGSQTISFNHPGSQDFGTSPTLSATASSGLIPVFTSTTTGVCTITSGGALTFVATGTCTINANQSGNTAYAAAPEVTQSFAVNGVAASAPTIGTATAGDGEATVTFSAPSNNGGASISSYTVTSNPGGLTATGTGSPLTVTGLTNGTTYTFSVTATNAAGTSSSSSASNEVTPQGSQTISFNHPGSQDFGTSPTLSATASSGLIPVFTSSTPSVCTITSGGALTFVATGTCTINANQAGNAAYAAAPEVTQSFAVNGVAASAPTIGTATAGDGEATVTFSAPSNNGGASISSYTVTSNPGGLTATGTGSPLTVTGLTNGTTYTFSVTATNAAGTSSSSSASNEVTPQGSQTISFNHPGSQDFGTSPTLSATASSGLIPVFTSSTPSVCTITSGGAVTFVATGTCTINANQSGNAAYAAAPEVTQSFAVNGVAASAPTIGTATAGDGEATVTFSAPSNNGGASISSYTVTSNPGGLTATGTGSPLTVTGLTNGTTYTFSVTATNAAGTSSSSSASNEVTPQGSQTISFNHPGSQDFGTSPTLSATASSGLIPVFTSTTTGVCTITSGGALTFVATGTCTINANQSGNTAYAAAPEVTQSFAVNGVAASAPTIGTATAGDGEATVTFSAPSNNGGASISSYTVTSNPGGLTATGTGSPLTVTGLTNGTTYTFSVTATNAAGTSSSSSASNEVTPQGSQTISFNHPGSQDFGTSPTLSATASSGLIPVFTSSTPSVCTITSGGALTFVATGTCTINANQAGNAAYAAAPEVTQSFAVNGVAASAPTIGTATAGDGEATVTFSAPSNNGGASISSYTVTSNPGGLTATGTGSPLTVTGLTNGTTYTFSVTATNAAGTSSSSSASNEVTPQGSQTISFNHPGSQDFGTSPTLSATASSGLTPVFTSSTPSVCTITSGGALTFVATGTCTINANQAGNAAYAAAPEVTQSFAVNGVAASAPTIGTATAGDGEATVTFSAPSNNGGASISSYTVTSNPGGLTATGTGSPLTVTGLTNGTTYTFSVTATNAAGESDSSSASNDVTPNGAPVIISTPILNTEQNASYFYTLKAKDNIGDTLTYSAEKHPNWLIFNSVTGELTGVPKRENVGEHYIELRVTDEAGLYDTQTFTLTVVAVNSAPLASDAVITLEEDSSALISFTALDEDGDEVTFEIVEKPVYGILEQHGSMWLYTPDANFNGSDSVRFIAKDAEFSSNVGVISIRVTAINDAPEAIDDEYIMEVSESGYNFAVLDNDLDVDGDPLQIEGVATELGVVQIEGSLIKYLAPKGFVGPVAMRYSISDGHKSRSHARVQLLITGVSSSDAPVITVPPEVIANATGLKTKLNLGVATAVDKDGNQLSVSLINPDQLFSPGQHFAYWKATDSQGLTSIKAQKVTVNPLVSVISRDGILAEGNEAEISVLLNGEAPQYPLSIPFTLGGSADANDHDLVEGEFIIDTGLTASLVFNIIDEGAAESDEELIVSLAPTLNLAANNVARFKITDTNIAPNAKILVTQAGEARSQISKQDGKVYIDAQIYDLNAQDNLDEEWLLKPLVMETDEQGNYFEPHLFDEGSYIINLIVTDDGEPQLSTSVQMTLLLKDEFSSLTDNDSDGDLIPDIEEGFADNGGNGIPDYLEIANTCNVIQLNPPINGMTAILAESEPGTCLGLGNTAIREGNDGIEISLDAVPHDEEVIFLKGLFDFNITSLPSKGESVSVVLPQQLPLPTNAVYRKFNQGIWATFIENSNNLLSSSLGSLGNCPPPLSAEWQPGLTEGHWCVQLTIEDGGPNDADGLLNGTIVDLGGVAVMLNNNHAPIAIADAVIVPMNQYTDIDVLANDIDADDDPLSIKQVISQFGSVIVQDNQVITYIPADDFIGVDELFYTISDSNGGSSFTELVVTVVGNRAPFAIDDIASTDDKTVLILDVLSNDTDPDHQELTLIEASAEQGDVMIQNNLLHYSPKSGFEGVDIVNYTITDGEGGEATANVTINVKAFKTLVLDNGSGGGSVHWLWICLLIPILLVRHKLSMLVNFEFALLRRTWFTICSCFLVLLLGLNSSQAKEVASPWYLDVNISFNKADISKMDLQQRVTQGYINSFDNSDIGFGIHVGYRVNSLFTFEIGYLDLGEGEATIIGETIDSGKFHESMKTVSPVLPDGASIGARLTLTESQNWRFSLPLGVIFWESELYSDLQDESLTTELDGIDWYAGLRLDYKIFENWSMGLEFNYYAIAPNDILSYQFHFLYQF</sequence>
<dbReference type="SMART" id="SM00736">
    <property type="entry name" value="CADG"/>
    <property type="match status" value="1"/>
</dbReference>
<dbReference type="RefSeq" id="WP_167678481.1">
    <property type="nucleotide sequence ID" value="NZ_CP050313.1"/>
</dbReference>
<dbReference type="Gene3D" id="2.60.40.2810">
    <property type="match status" value="2"/>
</dbReference>
<dbReference type="InterPro" id="IPR008964">
    <property type="entry name" value="Invasin/intimin_cell_adhesion"/>
</dbReference>
<dbReference type="NCBIfam" id="NF041766">
    <property type="entry name" value="choice_anch_U"/>
    <property type="match status" value="1"/>
</dbReference>
<feature type="domain" description="Fibronectin type-III" evidence="2">
    <location>
        <begin position="2313"/>
        <end position="2402"/>
    </location>
</feature>
<feature type="compositionally biased region" description="Low complexity" evidence="1">
    <location>
        <begin position="1694"/>
        <end position="1707"/>
    </location>
</feature>
<feature type="compositionally biased region" description="Low complexity" evidence="1">
    <location>
        <begin position="1867"/>
        <end position="1880"/>
    </location>
</feature>
<evidence type="ECO:0000313" key="4">
    <source>
        <dbReference type="Proteomes" id="UP000502608"/>
    </source>
</evidence>
<dbReference type="Gene3D" id="2.60.40.10">
    <property type="entry name" value="Immunoglobulins"/>
    <property type="match status" value="12"/>
</dbReference>
<feature type="region of interest" description="Disordered" evidence="1">
    <location>
        <begin position="1521"/>
        <end position="1555"/>
    </location>
</feature>
<feature type="domain" description="Fibronectin type-III" evidence="2">
    <location>
        <begin position="1621"/>
        <end position="1710"/>
    </location>
</feature>
<evidence type="ECO:0000259" key="2">
    <source>
        <dbReference type="PROSITE" id="PS50853"/>
    </source>
</evidence>
<feature type="domain" description="Fibronectin type-III" evidence="2">
    <location>
        <begin position="1275"/>
        <end position="1364"/>
    </location>
</feature>
<evidence type="ECO:0000256" key="1">
    <source>
        <dbReference type="SAM" id="MobiDB-lite"/>
    </source>
</evidence>
<dbReference type="SUPFAM" id="SSF56925">
    <property type="entry name" value="OMPA-like"/>
    <property type="match status" value="1"/>
</dbReference>
<gene>
    <name evidence="3" type="ORF">HBH39_11750</name>
</gene>
<dbReference type="PANTHER" id="PTHR34720">
    <property type="entry name" value="MICROCYSTIN DEPENDENT PROTEIN"/>
    <property type="match status" value="1"/>
</dbReference>
<dbReference type="InterPro" id="IPR036116">
    <property type="entry name" value="FN3_sf"/>
</dbReference>
<feature type="compositionally biased region" description="Polar residues" evidence="1">
    <location>
        <begin position="1881"/>
        <end position="1895"/>
    </location>
</feature>
<organism evidence="3 4">
    <name type="scientific">Shewanella aestuarii</name>
    <dbReference type="NCBI Taxonomy" id="1028752"/>
    <lineage>
        <taxon>Bacteria</taxon>
        <taxon>Pseudomonadati</taxon>
        <taxon>Pseudomonadota</taxon>
        <taxon>Gammaproteobacteria</taxon>
        <taxon>Alteromonadales</taxon>
        <taxon>Shewanellaceae</taxon>
        <taxon>Shewanella</taxon>
    </lineage>
</organism>
<feature type="compositionally biased region" description="Low complexity" evidence="1">
    <location>
        <begin position="656"/>
        <end position="669"/>
    </location>
</feature>
<dbReference type="Proteomes" id="UP000502608">
    <property type="component" value="Chromosome"/>
</dbReference>
<dbReference type="SMART" id="SM00060">
    <property type="entry name" value="FN3"/>
    <property type="match status" value="11"/>
</dbReference>
<dbReference type="InterPro" id="IPR006644">
    <property type="entry name" value="Cadg"/>
</dbReference>
<accession>A0A6G9QLS2</accession>
<feature type="domain" description="Fibronectin type-III" evidence="2">
    <location>
        <begin position="1794"/>
        <end position="1883"/>
    </location>
</feature>
<dbReference type="InterPro" id="IPR053784">
    <property type="entry name" value="Choice_anch_U_dom"/>
</dbReference>
<dbReference type="Gene3D" id="2.40.160.20">
    <property type="match status" value="1"/>
</dbReference>
<dbReference type="PANTHER" id="PTHR34720:SF9">
    <property type="entry name" value="BLR4714 PROTEIN"/>
    <property type="match status" value="1"/>
</dbReference>
<keyword evidence="4" id="KW-1185">Reference proteome</keyword>
<proteinExistence type="predicted"/>
<feature type="domain" description="Fibronectin type-III" evidence="2">
    <location>
        <begin position="756"/>
        <end position="845"/>
    </location>
</feature>
<dbReference type="PROSITE" id="PS50853">
    <property type="entry name" value="FN3"/>
    <property type="match status" value="11"/>
</dbReference>
<dbReference type="CDD" id="cd00063">
    <property type="entry name" value="FN3"/>
    <property type="match status" value="11"/>
</dbReference>
<dbReference type="SUPFAM" id="SSF49265">
    <property type="entry name" value="Fibronectin type III"/>
    <property type="match status" value="11"/>
</dbReference>
<dbReference type="Pfam" id="PF05345">
    <property type="entry name" value="He_PIG"/>
    <property type="match status" value="1"/>
</dbReference>
<dbReference type="Pfam" id="PF00041">
    <property type="entry name" value="fn3"/>
    <property type="match status" value="11"/>
</dbReference>
<evidence type="ECO:0000313" key="3">
    <source>
        <dbReference type="EMBL" id="QIR15073.1"/>
    </source>
</evidence>
<dbReference type="InterPro" id="IPR011250">
    <property type="entry name" value="OMP/PagP_B-barrel"/>
</dbReference>
<dbReference type="GO" id="GO:0005509">
    <property type="term" value="F:calcium ion binding"/>
    <property type="evidence" value="ECO:0007669"/>
    <property type="project" value="InterPro"/>
</dbReference>
<dbReference type="EMBL" id="CP050313">
    <property type="protein sequence ID" value="QIR15073.1"/>
    <property type="molecule type" value="Genomic_DNA"/>
</dbReference>
<dbReference type="InterPro" id="IPR015919">
    <property type="entry name" value="Cadherin-like_sf"/>
</dbReference>
<feature type="compositionally biased region" description="Polar residues" evidence="1">
    <location>
        <begin position="1189"/>
        <end position="1203"/>
    </location>
</feature>
<dbReference type="KEGG" id="saes:HBH39_11750"/>
<feature type="region of interest" description="Disordered" evidence="1">
    <location>
        <begin position="1175"/>
        <end position="1203"/>
    </location>
</feature>
<feature type="compositionally biased region" description="Polar residues" evidence="1">
    <location>
        <begin position="1708"/>
        <end position="1729"/>
    </location>
</feature>
<feature type="region of interest" description="Disordered" evidence="1">
    <location>
        <begin position="656"/>
        <end position="691"/>
    </location>
</feature>
<feature type="domain" description="Fibronectin type-III" evidence="2">
    <location>
        <begin position="1102"/>
        <end position="1191"/>
    </location>
</feature>
<feature type="compositionally biased region" description="Low complexity" evidence="1">
    <location>
        <begin position="2040"/>
        <end position="2053"/>
    </location>
</feature>
<dbReference type="InterPro" id="IPR013783">
    <property type="entry name" value="Ig-like_fold"/>
</dbReference>
<feature type="compositionally biased region" description="Low complexity" evidence="1">
    <location>
        <begin position="2213"/>
        <end position="2226"/>
    </location>
</feature>
<feature type="compositionally biased region" description="Polar residues" evidence="1">
    <location>
        <begin position="2227"/>
        <end position="2248"/>
    </location>
</feature>
<feature type="region of interest" description="Disordered" evidence="1">
    <location>
        <begin position="1867"/>
        <end position="1895"/>
    </location>
</feature>